<feature type="domain" description="Histidine kinase" evidence="15">
    <location>
        <begin position="821"/>
        <end position="1038"/>
    </location>
</feature>
<dbReference type="InterPro" id="IPR011006">
    <property type="entry name" value="CheY-like_superfamily"/>
</dbReference>
<evidence type="ECO:0000256" key="13">
    <source>
        <dbReference type="SAM" id="Phobius"/>
    </source>
</evidence>
<keyword evidence="10" id="KW-0238">DNA-binding</keyword>
<sequence>MEKANRLFALTRDKFRVDRIDLSFFRIRNHYLSGLTKIRHFIIILLSVSLFSSGYASNVIFHNINDIHGISLRETSSTVMDDYGFVWVASKMGILRLTNDEYHLYTLPYETSDVVLVRLIYHDLTLYAYTNNGQVFRYNPVLDQFDFYVNLAVLMDFRFLSISNLVIDVDGNFWFASVEGLAKYENGEISLFDKFTDVQFIEWIDDSTLVVSAQNQFVLFNIKDQAVVYKLPESLTTLTRISELYYDKEKSVLLIGTVFSGLYVYDFIGSRTFRIESIPRQPILAIEQVTDSTYLIGVDGQGAWEIRRDTYDVTNLFKEDLNNQHSLRGNGVYDIYRDRNGRVWISTYSGGVSYFDYSPRYLTRVEYIINEPNSIVSNDINDMVEDNRGNLWFATNSGLSRWNRSTNEWASFYHNEEQEVQVFLSINEDVDGNIWAGTYSAGVFVLDGTTGEELARYSSETENIDFNNNFIFDIYRDKKDQLWIVGVRGDIIRYNSATGEFRSYMAQPVYLIQQYSENTMLLGCSYGLSTLNTETGELHIVLSGYLVHDFYISGSDVWLCTVGDGLLKYNLVSGEKKRFDESSGLPSRFLNSIIRDGDFFWLGTETGLCKFNIKNHTVENFSEIESFSGLSYNRSARLRLNSGELVFGTNRGSVIFDPEHIEPIIPNGKIFLQELRVMGKSLRPELAVPINSLSEIELRHNQGILSLEILPLNMTSGSKFSWILEGLDSDWSLPIGGRTLNYSNLPTGKFTLRIRMYDNSMLKVVDERMLKIIKHPPFWETWWFLLAVSLFLLGVFYFSLKYHINLIKQLHSEEKIRFFANTAHDMRTSLTLIKAPIDELSTETGLSQIGKYYLELASAQVLRLTTVVTQLMDFQKADVGKERLSVRKVDVVKLISNRLLMFDSLASEKNIDIRFKENSAFQEAYIDEVLIEKIVDNLISNAIKYSHTGGVVDVRFYTKGENWFLEIQDYGIGIDKSAQKQLFKEFYRGENAINSRVVGSGIGLILVKKYVELHGGIIECISQLDEGTTFKISIPANETAFNQVEILTIPKPSEDIFQPDDFLEDGFEIMDSPTVLVVEDNDELREFLLLSLQSDFKVLLASNGKEAWELISDKLPDLVISDVMMPEMNGFELCKLIKSTYETSHIPVVLLTALSDQAKQLEGLRLGADDYLMKPFNTKLLKQRIKSIIINRSAIHDKALKLIKSVDNEPILTNELNDQFVKKALKIVEENISNPMFNKDMFASEMNVSGSLLYKKIKSLTDKSPSDFIKSVRLSRALELLQSRKLTITEVSEMCGFSSIAYFSTVFKKHYGKPPSEILEM</sequence>
<dbReference type="CDD" id="cd17574">
    <property type="entry name" value="REC_OmpR"/>
    <property type="match status" value="1"/>
</dbReference>
<feature type="domain" description="Response regulatory" evidence="16">
    <location>
        <begin position="1074"/>
        <end position="1189"/>
    </location>
</feature>
<evidence type="ECO:0000256" key="1">
    <source>
        <dbReference type="ARBA" id="ARBA00000085"/>
    </source>
</evidence>
<dbReference type="SMART" id="SM00448">
    <property type="entry name" value="REC"/>
    <property type="match status" value="1"/>
</dbReference>
<evidence type="ECO:0000256" key="8">
    <source>
        <dbReference type="ARBA" id="ARBA00023012"/>
    </source>
</evidence>
<keyword evidence="18" id="KW-1185">Reference proteome</keyword>
<dbReference type="PANTHER" id="PTHR43547:SF2">
    <property type="entry name" value="HYBRID SIGNAL TRANSDUCTION HISTIDINE KINASE C"/>
    <property type="match status" value="1"/>
</dbReference>
<dbReference type="PRINTS" id="PR00344">
    <property type="entry name" value="BCTRLSENSOR"/>
</dbReference>
<dbReference type="GO" id="GO:0003700">
    <property type="term" value="F:DNA-binding transcription factor activity"/>
    <property type="evidence" value="ECO:0007669"/>
    <property type="project" value="InterPro"/>
</dbReference>
<dbReference type="Gene3D" id="1.10.10.60">
    <property type="entry name" value="Homeodomain-like"/>
    <property type="match status" value="1"/>
</dbReference>
<evidence type="ECO:0000313" key="17">
    <source>
        <dbReference type="EMBL" id="TCO10701.1"/>
    </source>
</evidence>
<dbReference type="InterPro" id="IPR004358">
    <property type="entry name" value="Sig_transdc_His_kin-like_C"/>
</dbReference>
<dbReference type="PROSITE" id="PS00041">
    <property type="entry name" value="HTH_ARAC_FAMILY_1"/>
    <property type="match status" value="1"/>
</dbReference>
<keyword evidence="3 12" id="KW-0597">Phosphoprotein</keyword>
<feature type="domain" description="HTH araC/xylS-type" evidence="14">
    <location>
        <begin position="1222"/>
        <end position="1321"/>
    </location>
</feature>
<dbReference type="SMART" id="SM00387">
    <property type="entry name" value="HATPase_c"/>
    <property type="match status" value="1"/>
</dbReference>
<keyword evidence="13" id="KW-1133">Transmembrane helix</keyword>
<evidence type="ECO:0000313" key="18">
    <source>
        <dbReference type="Proteomes" id="UP000295221"/>
    </source>
</evidence>
<evidence type="ECO:0000256" key="2">
    <source>
        <dbReference type="ARBA" id="ARBA00012438"/>
    </source>
</evidence>
<dbReference type="Pfam" id="PF00072">
    <property type="entry name" value="Response_reg"/>
    <property type="match status" value="1"/>
</dbReference>
<dbReference type="EMBL" id="SLWK01000001">
    <property type="protein sequence ID" value="TCO10701.1"/>
    <property type="molecule type" value="Genomic_DNA"/>
</dbReference>
<dbReference type="PROSITE" id="PS50109">
    <property type="entry name" value="HIS_KIN"/>
    <property type="match status" value="1"/>
</dbReference>
<evidence type="ECO:0000259" key="16">
    <source>
        <dbReference type="PROSITE" id="PS50110"/>
    </source>
</evidence>
<dbReference type="InterPro" id="IPR036890">
    <property type="entry name" value="HATPase_C_sf"/>
</dbReference>
<dbReference type="GO" id="GO:0000155">
    <property type="term" value="F:phosphorelay sensor kinase activity"/>
    <property type="evidence" value="ECO:0007669"/>
    <property type="project" value="InterPro"/>
</dbReference>
<dbReference type="SUPFAM" id="SSF55874">
    <property type="entry name" value="ATPase domain of HSP90 chaperone/DNA topoisomerase II/histidine kinase"/>
    <property type="match status" value="1"/>
</dbReference>
<feature type="modified residue" description="4-aspartylphosphate" evidence="12">
    <location>
        <position position="1122"/>
    </location>
</feature>
<comment type="caution">
    <text evidence="17">The sequence shown here is derived from an EMBL/GenBank/DDBJ whole genome shotgun (WGS) entry which is preliminary data.</text>
</comment>
<dbReference type="Proteomes" id="UP000295221">
    <property type="component" value="Unassembled WGS sequence"/>
</dbReference>
<dbReference type="Gene3D" id="2.60.40.10">
    <property type="entry name" value="Immunoglobulins"/>
    <property type="match status" value="1"/>
</dbReference>
<evidence type="ECO:0000259" key="15">
    <source>
        <dbReference type="PROSITE" id="PS50109"/>
    </source>
</evidence>
<dbReference type="Pfam" id="PF07494">
    <property type="entry name" value="Reg_prop"/>
    <property type="match status" value="2"/>
</dbReference>
<dbReference type="GO" id="GO:0043565">
    <property type="term" value="F:sequence-specific DNA binding"/>
    <property type="evidence" value="ECO:0007669"/>
    <property type="project" value="InterPro"/>
</dbReference>
<evidence type="ECO:0000256" key="6">
    <source>
        <dbReference type="ARBA" id="ARBA00022777"/>
    </source>
</evidence>
<dbReference type="GO" id="GO:0005524">
    <property type="term" value="F:ATP binding"/>
    <property type="evidence" value="ECO:0007669"/>
    <property type="project" value="UniProtKB-KW"/>
</dbReference>
<dbReference type="CDD" id="cd00075">
    <property type="entry name" value="HATPase"/>
    <property type="match status" value="1"/>
</dbReference>
<dbReference type="InterPro" id="IPR005467">
    <property type="entry name" value="His_kinase_dom"/>
</dbReference>
<comment type="catalytic activity">
    <reaction evidence="1">
        <text>ATP + protein L-histidine = ADP + protein N-phospho-L-histidine.</text>
        <dbReference type="EC" id="2.7.13.3"/>
    </reaction>
</comment>
<dbReference type="Gene3D" id="2.130.10.10">
    <property type="entry name" value="YVTN repeat-like/Quinoprotein amine dehydrogenase"/>
    <property type="match status" value="2"/>
</dbReference>
<keyword evidence="7" id="KW-0067">ATP-binding</keyword>
<dbReference type="Gene3D" id="3.40.50.2300">
    <property type="match status" value="1"/>
</dbReference>
<evidence type="ECO:0000256" key="7">
    <source>
        <dbReference type="ARBA" id="ARBA00022840"/>
    </source>
</evidence>
<keyword evidence="6" id="KW-0418">Kinase</keyword>
<reference evidence="17 18" key="1">
    <citation type="submission" date="2019-03" db="EMBL/GenBank/DDBJ databases">
        <title>Genomic Encyclopedia of Type Strains, Phase IV (KMG-IV): sequencing the most valuable type-strain genomes for metagenomic binning, comparative biology and taxonomic classification.</title>
        <authorList>
            <person name="Goeker M."/>
        </authorList>
    </citation>
    <scope>NUCLEOTIDE SEQUENCE [LARGE SCALE GENOMIC DNA]</scope>
    <source>
        <strain evidence="17 18">DSM 24179</strain>
    </source>
</reference>
<dbReference type="Pfam" id="PF02518">
    <property type="entry name" value="HATPase_c"/>
    <property type="match status" value="1"/>
</dbReference>
<dbReference type="PROSITE" id="PS50110">
    <property type="entry name" value="RESPONSE_REGULATORY"/>
    <property type="match status" value="1"/>
</dbReference>
<dbReference type="Pfam" id="PF07495">
    <property type="entry name" value="Y_Y_Y"/>
    <property type="match status" value="1"/>
</dbReference>
<keyword evidence="8" id="KW-0902">Two-component regulatory system</keyword>
<dbReference type="InterPro" id="IPR001789">
    <property type="entry name" value="Sig_transdc_resp-reg_receiver"/>
</dbReference>
<keyword evidence="11" id="KW-0804">Transcription</keyword>
<dbReference type="SUPFAM" id="SSF47384">
    <property type="entry name" value="Homodimeric domain of signal transducing histidine kinase"/>
    <property type="match status" value="1"/>
</dbReference>
<gene>
    <name evidence="17" type="ORF">EV194_101332</name>
</gene>
<dbReference type="InterPro" id="IPR009057">
    <property type="entry name" value="Homeodomain-like_sf"/>
</dbReference>
<dbReference type="InterPro" id="IPR015943">
    <property type="entry name" value="WD40/YVTN_repeat-like_dom_sf"/>
</dbReference>
<dbReference type="Pfam" id="PF00512">
    <property type="entry name" value="HisKA"/>
    <property type="match status" value="1"/>
</dbReference>
<dbReference type="SMART" id="SM00388">
    <property type="entry name" value="HisKA"/>
    <property type="match status" value="1"/>
</dbReference>
<dbReference type="PANTHER" id="PTHR43547">
    <property type="entry name" value="TWO-COMPONENT HISTIDINE KINASE"/>
    <property type="match status" value="1"/>
</dbReference>
<dbReference type="SUPFAM" id="SSF46689">
    <property type="entry name" value="Homeodomain-like"/>
    <property type="match status" value="1"/>
</dbReference>
<keyword evidence="13" id="KW-0812">Transmembrane</keyword>
<proteinExistence type="predicted"/>
<dbReference type="InterPro" id="IPR003594">
    <property type="entry name" value="HATPase_dom"/>
</dbReference>
<evidence type="ECO:0000256" key="12">
    <source>
        <dbReference type="PROSITE-ProRule" id="PRU00169"/>
    </source>
</evidence>
<dbReference type="Gene3D" id="1.10.287.130">
    <property type="match status" value="1"/>
</dbReference>
<evidence type="ECO:0000256" key="5">
    <source>
        <dbReference type="ARBA" id="ARBA00022741"/>
    </source>
</evidence>
<dbReference type="SMART" id="SM00342">
    <property type="entry name" value="HTH_ARAC"/>
    <property type="match status" value="1"/>
</dbReference>
<evidence type="ECO:0000256" key="3">
    <source>
        <dbReference type="ARBA" id="ARBA00022553"/>
    </source>
</evidence>
<dbReference type="InterPro" id="IPR013783">
    <property type="entry name" value="Ig-like_fold"/>
</dbReference>
<keyword evidence="13" id="KW-0472">Membrane</keyword>
<feature type="transmembrane region" description="Helical" evidence="13">
    <location>
        <begin position="782"/>
        <end position="800"/>
    </location>
</feature>
<dbReference type="FunFam" id="3.30.565.10:FF:000037">
    <property type="entry name" value="Hybrid sensor histidine kinase/response regulator"/>
    <property type="match status" value="1"/>
</dbReference>
<evidence type="ECO:0000256" key="10">
    <source>
        <dbReference type="ARBA" id="ARBA00023125"/>
    </source>
</evidence>
<evidence type="ECO:0000256" key="9">
    <source>
        <dbReference type="ARBA" id="ARBA00023015"/>
    </source>
</evidence>
<dbReference type="SUPFAM" id="SSF52172">
    <property type="entry name" value="CheY-like"/>
    <property type="match status" value="1"/>
</dbReference>
<dbReference type="SUPFAM" id="SSF69322">
    <property type="entry name" value="Tricorn protease domain 2"/>
    <property type="match status" value="1"/>
</dbReference>
<dbReference type="Gene3D" id="3.30.565.10">
    <property type="entry name" value="Histidine kinase-like ATPase, C-terminal domain"/>
    <property type="match status" value="1"/>
</dbReference>
<evidence type="ECO:0000256" key="11">
    <source>
        <dbReference type="ARBA" id="ARBA00023163"/>
    </source>
</evidence>
<dbReference type="EC" id="2.7.13.3" evidence="2"/>
<dbReference type="InterPro" id="IPR003661">
    <property type="entry name" value="HisK_dim/P_dom"/>
</dbReference>
<dbReference type="PROSITE" id="PS01124">
    <property type="entry name" value="HTH_ARAC_FAMILY_2"/>
    <property type="match status" value="1"/>
</dbReference>
<dbReference type="SUPFAM" id="SSF63829">
    <property type="entry name" value="Calcium-dependent phosphotriesterase"/>
    <property type="match status" value="2"/>
</dbReference>
<name>A0A4V2RWY3_9BACT</name>
<dbReference type="InterPro" id="IPR011123">
    <property type="entry name" value="Y_Y_Y"/>
</dbReference>
<keyword evidence="9" id="KW-0805">Transcription regulation</keyword>
<keyword evidence="5" id="KW-0547">Nucleotide-binding</keyword>
<dbReference type="Pfam" id="PF12833">
    <property type="entry name" value="HTH_18"/>
    <property type="match status" value="1"/>
</dbReference>
<organism evidence="17 18">
    <name type="scientific">Natronoflexus pectinivorans</name>
    <dbReference type="NCBI Taxonomy" id="682526"/>
    <lineage>
        <taxon>Bacteria</taxon>
        <taxon>Pseudomonadati</taxon>
        <taxon>Bacteroidota</taxon>
        <taxon>Bacteroidia</taxon>
        <taxon>Marinilabiliales</taxon>
        <taxon>Marinilabiliaceae</taxon>
        <taxon>Natronoflexus</taxon>
    </lineage>
</organism>
<dbReference type="InterPro" id="IPR011110">
    <property type="entry name" value="Reg_prop"/>
</dbReference>
<dbReference type="InterPro" id="IPR036097">
    <property type="entry name" value="HisK_dim/P_sf"/>
</dbReference>
<keyword evidence="4" id="KW-0808">Transferase</keyword>
<dbReference type="InterPro" id="IPR018060">
    <property type="entry name" value="HTH_AraC"/>
</dbReference>
<protein>
    <recommendedName>
        <fullName evidence="2">histidine kinase</fullName>
        <ecNumber evidence="2">2.7.13.3</ecNumber>
    </recommendedName>
</protein>
<accession>A0A4V2RWY3</accession>
<dbReference type="InterPro" id="IPR018062">
    <property type="entry name" value="HTH_AraC-typ_CS"/>
</dbReference>
<evidence type="ECO:0000256" key="4">
    <source>
        <dbReference type="ARBA" id="ARBA00022679"/>
    </source>
</evidence>
<evidence type="ECO:0000259" key="14">
    <source>
        <dbReference type="PROSITE" id="PS01124"/>
    </source>
</evidence>
<dbReference type="CDD" id="cd00082">
    <property type="entry name" value="HisKA"/>
    <property type="match status" value="1"/>
</dbReference>